<proteinExistence type="inferred from homology"/>
<evidence type="ECO:0000256" key="9">
    <source>
        <dbReference type="SAM" id="MobiDB-lite"/>
    </source>
</evidence>
<comment type="similarity">
    <text evidence="2">Belongs to the mitochondrion-specific ribosomal protein mS23 family.</text>
</comment>
<evidence type="ECO:0000256" key="5">
    <source>
        <dbReference type="ARBA" id="ARBA00023128"/>
    </source>
</evidence>
<dbReference type="PANTHER" id="PTHR37799:SF1">
    <property type="entry name" value="SMALL RIBOSOMAL SUBUNIT PROTEIN MS23"/>
    <property type="match status" value="1"/>
</dbReference>
<gene>
    <name evidence="10" type="primary">RSM25</name>
    <name evidence="10" type="ORF">LTR24_008686</name>
</gene>
<keyword evidence="5" id="KW-0496">Mitochondrion</keyword>
<evidence type="ECO:0000256" key="2">
    <source>
        <dbReference type="ARBA" id="ARBA00009864"/>
    </source>
</evidence>
<evidence type="ECO:0000256" key="4">
    <source>
        <dbReference type="ARBA" id="ARBA00022980"/>
    </source>
</evidence>
<evidence type="ECO:0000256" key="8">
    <source>
        <dbReference type="ARBA" id="ARBA00035421"/>
    </source>
</evidence>
<organism evidence="10 11">
    <name type="scientific">Lithohypha guttulata</name>
    <dbReference type="NCBI Taxonomy" id="1690604"/>
    <lineage>
        <taxon>Eukaryota</taxon>
        <taxon>Fungi</taxon>
        <taxon>Dikarya</taxon>
        <taxon>Ascomycota</taxon>
        <taxon>Pezizomycotina</taxon>
        <taxon>Eurotiomycetes</taxon>
        <taxon>Chaetothyriomycetidae</taxon>
        <taxon>Chaetothyriales</taxon>
        <taxon>Trichomeriaceae</taxon>
        <taxon>Lithohypha</taxon>
    </lineage>
</organism>
<comment type="subunit">
    <text evidence="3">Component of the mitochondrial small ribosomal subunit.</text>
</comment>
<dbReference type="InterPro" id="IPR016939">
    <property type="entry name" value="Ribosomal_mS23_fun"/>
</dbReference>
<keyword evidence="6" id="KW-0687">Ribonucleoprotein</keyword>
<evidence type="ECO:0000256" key="1">
    <source>
        <dbReference type="ARBA" id="ARBA00004173"/>
    </source>
</evidence>
<dbReference type="Proteomes" id="UP001345013">
    <property type="component" value="Unassembled WGS sequence"/>
</dbReference>
<dbReference type="Pfam" id="PF13741">
    <property type="entry name" value="MRP-S25"/>
    <property type="match status" value="1"/>
</dbReference>
<evidence type="ECO:0000256" key="3">
    <source>
        <dbReference type="ARBA" id="ARBA00011526"/>
    </source>
</evidence>
<evidence type="ECO:0000256" key="6">
    <source>
        <dbReference type="ARBA" id="ARBA00023274"/>
    </source>
</evidence>
<keyword evidence="4" id="KW-0689">Ribosomal protein</keyword>
<sequence>MGRINLTPLRVRKRALADLQANRIPTPPVWLEVLADVPPAQILTRQQPQQHPLVQVRTKSLPDGKTEQVAIAAPTRKPKSSKRSRMFAPVEITYEEDQLRKQFFQDHPWELARPRTVLETTGDQHKNSDYSKGLQQPTVPLSGESVVQRQLHLLQTVPDITTDQAYDIARREFYTLRRQEATRRRIAKEEALHMGAQPERSILHWSMQIENKHYNDWEQWSKSQVMEQIQRSAAFSGAVAPEAEQKMLGGDGQDPRGARRADPFVAEAASRAGIMTGTL</sequence>
<evidence type="ECO:0000313" key="11">
    <source>
        <dbReference type="Proteomes" id="UP001345013"/>
    </source>
</evidence>
<evidence type="ECO:0000313" key="10">
    <source>
        <dbReference type="EMBL" id="KAK5080072.1"/>
    </source>
</evidence>
<protein>
    <recommendedName>
        <fullName evidence="7">Small ribosomal subunit protein mS23</fullName>
    </recommendedName>
    <alternativeName>
        <fullName evidence="8">37S ribosomal protein S25, mitochondrial</fullName>
    </alternativeName>
</protein>
<keyword evidence="11" id="KW-1185">Reference proteome</keyword>
<feature type="region of interest" description="Disordered" evidence="9">
    <location>
        <begin position="60"/>
        <end position="84"/>
    </location>
</feature>
<evidence type="ECO:0000256" key="7">
    <source>
        <dbReference type="ARBA" id="ARBA00035137"/>
    </source>
</evidence>
<dbReference type="EMBL" id="JAVRRG010000158">
    <property type="protein sequence ID" value="KAK5080072.1"/>
    <property type="molecule type" value="Genomic_DNA"/>
</dbReference>
<comment type="subcellular location">
    <subcellularLocation>
        <location evidence="1">Mitochondrion</location>
    </subcellularLocation>
</comment>
<reference evidence="10 11" key="1">
    <citation type="submission" date="2023-08" db="EMBL/GenBank/DDBJ databases">
        <title>Black Yeasts Isolated from many extreme environments.</title>
        <authorList>
            <person name="Coleine C."/>
            <person name="Stajich J.E."/>
            <person name="Selbmann L."/>
        </authorList>
    </citation>
    <scope>NUCLEOTIDE SEQUENCE [LARGE SCALE GENOMIC DNA]</scope>
    <source>
        <strain evidence="10 11">CCFEE 5885</strain>
    </source>
</reference>
<dbReference type="PANTHER" id="PTHR37799">
    <property type="entry name" value="37S RIBOSOMAL PROTEIN S25, MITOCHONDRIAL"/>
    <property type="match status" value="1"/>
</dbReference>
<name>A0ABR0JZ83_9EURO</name>
<accession>A0ABR0JZ83</accession>
<comment type="caution">
    <text evidence="10">The sequence shown here is derived from an EMBL/GenBank/DDBJ whole genome shotgun (WGS) entry which is preliminary data.</text>
</comment>